<accession>A0A254N2W7</accession>
<organism evidence="1 2">
    <name type="scientific">Roseateles puraquae</name>
    <dbReference type="NCBI Taxonomy" id="431059"/>
    <lineage>
        <taxon>Bacteria</taxon>
        <taxon>Pseudomonadati</taxon>
        <taxon>Pseudomonadota</taxon>
        <taxon>Betaproteobacteria</taxon>
        <taxon>Burkholderiales</taxon>
        <taxon>Sphaerotilaceae</taxon>
        <taxon>Roseateles</taxon>
    </lineage>
</organism>
<name>A0A254N2W7_9BURK</name>
<dbReference type="AlphaFoldDB" id="A0A254N2W7"/>
<keyword evidence="2" id="KW-1185">Reference proteome</keyword>
<protein>
    <submittedName>
        <fullName evidence="1">Uncharacterized protein</fullName>
    </submittedName>
</protein>
<sequence>MTTLREEDGTVLVQVEDESMCPTGRALLHYVDELLELKPPHQLRSAKEMRERLAETGYRLVPNPTGRRLGHTSTHVIVADSISQLDAALQLRADPELIYDLLDAGADPMRRHVKYGQPYQVALALAGTRPEYLEVVYYMRATHGAH</sequence>
<reference evidence="1 2" key="1">
    <citation type="journal article" date="2007" name="Int. J. Syst. Evol. Microbiol.">
        <title>Description of Pelomonas aquatica sp. nov. and Pelomonas puraquae sp. nov., isolated from industrial and haemodialysis water.</title>
        <authorList>
            <person name="Gomila M."/>
            <person name="Bowien B."/>
            <person name="Falsen E."/>
            <person name="Moore E.R."/>
            <person name="Lalucat J."/>
        </authorList>
    </citation>
    <scope>NUCLEOTIDE SEQUENCE [LARGE SCALE GENOMIC DNA]</scope>
    <source>
        <strain evidence="1 2">CCUG 52769</strain>
    </source>
</reference>
<comment type="caution">
    <text evidence="1">The sequence shown here is derived from an EMBL/GenBank/DDBJ whole genome shotgun (WGS) entry which is preliminary data.</text>
</comment>
<dbReference type="Proteomes" id="UP000197446">
    <property type="component" value="Unassembled WGS sequence"/>
</dbReference>
<dbReference type="EMBL" id="NISI01000010">
    <property type="protein sequence ID" value="OWR02180.1"/>
    <property type="molecule type" value="Genomic_DNA"/>
</dbReference>
<proteinExistence type="predicted"/>
<evidence type="ECO:0000313" key="2">
    <source>
        <dbReference type="Proteomes" id="UP000197446"/>
    </source>
</evidence>
<gene>
    <name evidence="1" type="ORF">CDO81_20795</name>
</gene>
<evidence type="ECO:0000313" key="1">
    <source>
        <dbReference type="EMBL" id="OWR02180.1"/>
    </source>
</evidence>